<evidence type="ECO:0000256" key="5">
    <source>
        <dbReference type="ARBA" id="ARBA00022692"/>
    </source>
</evidence>
<comment type="catalytic activity">
    <reaction evidence="13">
        <text>2 a 1,2-diacyl-sn-glycero-3-phospho-(1'-sn-glycerol) = a cardiolipin + glycerol</text>
        <dbReference type="Rhea" id="RHEA:31451"/>
        <dbReference type="ChEBI" id="CHEBI:17754"/>
        <dbReference type="ChEBI" id="CHEBI:62237"/>
        <dbReference type="ChEBI" id="CHEBI:64716"/>
    </reaction>
</comment>
<feature type="transmembrane region" description="Helical" evidence="13">
    <location>
        <begin position="31"/>
        <end position="54"/>
    </location>
</feature>
<evidence type="ECO:0000256" key="10">
    <source>
        <dbReference type="ARBA" id="ARBA00023209"/>
    </source>
</evidence>
<dbReference type="CDD" id="cd09112">
    <property type="entry name" value="PLDc_CLS_2"/>
    <property type="match status" value="1"/>
</dbReference>
<dbReference type="EC" id="2.7.8.-" evidence="13 14"/>
<name>A0A9J6ZHA3_9BACL</name>
<evidence type="ECO:0000256" key="6">
    <source>
        <dbReference type="ARBA" id="ARBA00022737"/>
    </source>
</evidence>
<keyword evidence="2 13" id="KW-1003">Cell membrane</keyword>
<dbReference type="NCBIfam" id="TIGR04265">
    <property type="entry name" value="bac_cardiolipin"/>
    <property type="match status" value="1"/>
</dbReference>
<dbReference type="PROSITE" id="PS50035">
    <property type="entry name" value="PLD"/>
    <property type="match status" value="2"/>
</dbReference>
<evidence type="ECO:0000313" key="16">
    <source>
        <dbReference type="EMBL" id="URN95571.1"/>
    </source>
</evidence>
<dbReference type="Pfam" id="PF13091">
    <property type="entry name" value="PLDc_2"/>
    <property type="match status" value="2"/>
</dbReference>
<dbReference type="GO" id="GO:0005886">
    <property type="term" value="C:plasma membrane"/>
    <property type="evidence" value="ECO:0007669"/>
    <property type="project" value="UniProtKB-SubCell"/>
</dbReference>
<organism evidence="16 17">
    <name type="scientific">Candidatus Pristimantibacillus lignocellulolyticus</name>
    <dbReference type="NCBI Taxonomy" id="2994561"/>
    <lineage>
        <taxon>Bacteria</taxon>
        <taxon>Bacillati</taxon>
        <taxon>Bacillota</taxon>
        <taxon>Bacilli</taxon>
        <taxon>Bacillales</taxon>
        <taxon>Paenibacillaceae</taxon>
        <taxon>Candidatus Pristimantibacillus</taxon>
    </lineage>
</organism>
<keyword evidence="6" id="KW-0677">Repeat</keyword>
<feature type="transmembrane region" description="Helical" evidence="13">
    <location>
        <begin position="7"/>
        <end position="25"/>
    </location>
</feature>
<evidence type="ECO:0000256" key="14">
    <source>
        <dbReference type="NCBIfam" id="TIGR04265"/>
    </source>
</evidence>
<feature type="active site" evidence="13">
    <location>
        <position position="224"/>
    </location>
</feature>
<dbReference type="KEGG" id="plig:NAG76_04820"/>
<keyword evidence="11 13" id="KW-1208">Phospholipid metabolism</keyword>
<dbReference type="PANTHER" id="PTHR21248:SF22">
    <property type="entry name" value="PHOSPHOLIPASE D"/>
    <property type="match status" value="1"/>
</dbReference>
<dbReference type="InterPro" id="IPR030874">
    <property type="entry name" value="Cardiolipin_synth_Firmi"/>
</dbReference>
<dbReference type="GO" id="GO:0032049">
    <property type="term" value="P:cardiolipin biosynthetic process"/>
    <property type="evidence" value="ECO:0007669"/>
    <property type="project" value="UniProtKB-UniRule"/>
</dbReference>
<feature type="active site" evidence="13">
    <location>
        <position position="401"/>
    </location>
</feature>
<dbReference type="InterPro" id="IPR001736">
    <property type="entry name" value="PLipase_D/transphosphatidylase"/>
</dbReference>
<evidence type="ECO:0000256" key="3">
    <source>
        <dbReference type="ARBA" id="ARBA00022516"/>
    </source>
</evidence>
<reference evidence="16" key="1">
    <citation type="submission" date="2022-05" db="EMBL/GenBank/DDBJ databases">
        <title>Novel bacterial taxa in a minimal lignocellulolytic consortium and its capacity to transform plastics disclosed by genome-resolved metagenomics.</title>
        <authorList>
            <person name="Rodriguez C.A.D."/>
            <person name="Diaz-Garcia L."/>
            <person name="Herrera K."/>
            <person name="Tarazona N.A."/>
            <person name="Sproer C."/>
            <person name="Overmann J."/>
            <person name="Jimenez D.J."/>
        </authorList>
    </citation>
    <scope>NUCLEOTIDE SEQUENCE</scope>
    <source>
        <strain evidence="16">MAG5</strain>
    </source>
</reference>
<feature type="active site" evidence="13">
    <location>
        <position position="222"/>
    </location>
</feature>
<dbReference type="Gene3D" id="3.30.870.10">
    <property type="entry name" value="Endonuclease Chain A"/>
    <property type="match status" value="2"/>
</dbReference>
<dbReference type="EMBL" id="CP097899">
    <property type="protein sequence ID" value="URN95571.1"/>
    <property type="molecule type" value="Genomic_DNA"/>
</dbReference>
<comment type="subcellular location">
    <subcellularLocation>
        <location evidence="1 13">Cell membrane</location>
        <topology evidence="1 13">Multi-pass membrane protein</topology>
    </subcellularLocation>
</comment>
<dbReference type="PANTHER" id="PTHR21248">
    <property type="entry name" value="CARDIOLIPIN SYNTHASE"/>
    <property type="match status" value="1"/>
</dbReference>
<evidence type="ECO:0000259" key="15">
    <source>
        <dbReference type="PROSITE" id="PS50035"/>
    </source>
</evidence>
<keyword evidence="4 13" id="KW-0808">Transferase</keyword>
<proteinExistence type="inferred from homology"/>
<dbReference type="FunFam" id="3.30.870.10:FF:000021">
    <property type="entry name" value="Cardiolipin synthase"/>
    <property type="match status" value="1"/>
</dbReference>
<evidence type="ECO:0000256" key="12">
    <source>
        <dbReference type="ARBA" id="ARBA00057569"/>
    </source>
</evidence>
<evidence type="ECO:0000256" key="2">
    <source>
        <dbReference type="ARBA" id="ARBA00022475"/>
    </source>
</evidence>
<evidence type="ECO:0000256" key="4">
    <source>
        <dbReference type="ARBA" id="ARBA00022679"/>
    </source>
</evidence>
<sequence>MDIVQNIYFTITILNIFLAIAIIFLERRNVSSTWAWMMVLFFIPVLGFVLYLVLGQKFKKRKLAKLLGINPSMINDLVIEQRRQLQRGDLDFAGPEIDEYSDLISMNLTTGLSLFTTQNTVNIYTDGNEKFDALIADIAEAKHHIHLVYYIVRNDALGRRLMKALTAKAKEGVEVRFLYDHIGSSNLPRKFFKEFRAAGGKEEAFFPSRIPYINFKINFRNHRKLVVIDGGIGYIGGFNIGDEYLGLNKHFGKWRDTHLRIRGDAVLQMQAQFMIDWNMASSLKVGFNETYFPILIAENNNPIGMQIVASGPDSQYQEIKNSYIKMIYAARKSVYLQTPYFVPDSSLLNALRTAALSGMDVRIMLPSKPDHFFVYWATQSYLEDLLSCGIKVYMYDVGFLHAKTLVVDGKSASVGTANLDIRSFKLNFEMNAFIYNQEVAVRLETIFNEDIENCHVLTIEEYSKRSWVRRIKESISRLLSPIL</sequence>
<dbReference type="SMART" id="SM00155">
    <property type="entry name" value="PLDc"/>
    <property type="match status" value="2"/>
</dbReference>
<evidence type="ECO:0000256" key="13">
    <source>
        <dbReference type="HAMAP-Rule" id="MF_01916"/>
    </source>
</evidence>
<feature type="active site" evidence="13">
    <location>
        <position position="403"/>
    </location>
</feature>
<evidence type="ECO:0000256" key="9">
    <source>
        <dbReference type="ARBA" id="ARBA00023136"/>
    </source>
</evidence>
<keyword evidence="3 13" id="KW-0444">Lipid biosynthesis</keyword>
<feature type="active site" evidence="13">
    <location>
        <position position="229"/>
    </location>
</feature>
<dbReference type="SUPFAM" id="SSF56024">
    <property type="entry name" value="Phospholipase D/nuclease"/>
    <property type="match status" value="2"/>
</dbReference>
<dbReference type="FunFam" id="3.30.870.10:FF:000014">
    <property type="entry name" value="Cardiolipin synthase"/>
    <property type="match status" value="1"/>
</dbReference>
<dbReference type="Proteomes" id="UP001056756">
    <property type="component" value="Chromosome"/>
</dbReference>
<comment type="function">
    <text evidence="12 13">Catalyzes the reversible phosphatidyl group transfer from one phosphatidylglycerol molecule to another to form cardiolipin (CL) (diphosphatidylglycerol) and glycerol.</text>
</comment>
<dbReference type="AlphaFoldDB" id="A0A9J6ZHA3"/>
<accession>A0A9J6ZHA3</accession>
<keyword evidence="10 13" id="KW-0594">Phospholipid biosynthesis</keyword>
<comment type="similarity">
    <text evidence="13">Belongs to the phospholipase D family. Cardiolipin synthase subfamily.</text>
</comment>
<dbReference type="InterPro" id="IPR022924">
    <property type="entry name" value="Cardiolipin_synthase"/>
</dbReference>
<evidence type="ECO:0000256" key="8">
    <source>
        <dbReference type="ARBA" id="ARBA00023098"/>
    </source>
</evidence>
<feature type="domain" description="PLD phosphodiesterase" evidence="15">
    <location>
        <begin position="396"/>
        <end position="423"/>
    </location>
</feature>
<feature type="domain" description="PLD phosphodiesterase" evidence="15">
    <location>
        <begin position="217"/>
        <end position="244"/>
    </location>
</feature>
<keyword evidence="9 13" id="KW-0472">Membrane</keyword>
<evidence type="ECO:0000256" key="1">
    <source>
        <dbReference type="ARBA" id="ARBA00004651"/>
    </source>
</evidence>
<keyword evidence="5 13" id="KW-0812">Transmembrane</keyword>
<dbReference type="InterPro" id="IPR027379">
    <property type="entry name" value="CLS_N"/>
</dbReference>
<dbReference type="GO" id="GO:0008808">
    <property type="term" value="F:cardiolipin synthase activity"/>
    <property type="evidence" value="ECO:0007669"/>
    <property type="project" value="UniProtKB-UniRule"/>
</dbReference>
<feature type="active site" evidence="13">
    <location>
        <position position="408"/>
    </location>
</feature>
<protein>
    <recommendedName>
        <fullName evidence="13 14">Cardiolipin synthase</fullName>
        <shortName evidence="13">CL synthase</shortName>
        <ecNumber evidence="13 14">2.7.8.-</ecNumber>
    </recommendedName>
</protein>
<keyword evidence="8 13" id="KW-0443">Lipid metabolism</keyword>
<dbReference type="InterPro" id="IPR025202">
    <property type="entry name" value="PLD-like_dom"/>
</dbReference>
<dbReference type="Pfam" id="PF13396">
    <property type="entry name" value="PLDc_N"/>
    <property type="match status" value="1"/>
</dbReference>
<evidence type="ECO:0000256" key="11">
    <source>
        <dbReference type="ARBA" id="ARBA00023264"/>
    </source>
</evidence>
<dbReference type="CDD" id="cd09110">
    <property type="entry name" value="PLDc_CLS_1"/>
    <property type="match status" value="1"/>
</dbReference>
<evidence type="ECO:0000256" key="7">
    <source>
        <dbReference type="ARBA" id="ARBA00022989"/>
    </source>
</evidence>
<gene>
    <name evidence="16" type="primary">cls</name>
    <name evidence="16" type="ORF">NAG76_04820</name>
</gene>
<evidence type="ECO:0000313" key="17">
    <source>
        <dbReference type="Proteomes" id="UP001056756"/>
    </source>
</evidence>
<dbReference type="HAMAP" id="MF_01916">
    <property type="entry name" value="Cardiolipin_synth_Cls"/>
    <property type="match status" value="1"/>
</dbReference>
<keyword evidence="7 13" id="KW-1133">Transmembrane helix</keyword>